<evidence type="ECO:0000256" key="6">
    <source>
        <dbReference type="ARBA" id="ARBA00022786"/>
    </source>
</evidence>
<feature type="compositionally biased region" description="Polar residues" evidence="10">
    <location>
        <begin position="354"/>
        <end position="404"/>
    </location>
</feature>
<dbReference type="GO" id="GO:0005634">
    <property type="term" value="C:nucleus"/>
    <property type="evidence" value="ECO:0007669"/>
    <property type="project" value="TreeGrafter"/>
</dbReference>
<comment type="catalytic activity">
    <reaction evidence="1">
        <text>S-ubiquitinyl-[E2 ubiquitin-conjugating enzyme]-L-cysteine + [acceptor protein]-L-lysine = [E2 ubiquitin-conjugating enzyme]-L-cysteine + N(6)-ubiquitinyl-[acceptor protein]-L-lysine.</text>
        <dbReference type="EC" id="2.3.2.27"/>
    </reaction>
</comment>
<dbReference type="InterPro" id="IPR051834">
    <property type="entry name" value="RING_finger_E3_ligase"/>
</dbReference>
<gene>
    <name evidence="12" type="ORF">HOLleu_19961</name>
</gene>
<feature type="compositionally biased region" description="Basic and acidic residues" evidence="10">
    <location>
        <begin position="77"/>
        <end position="86"/>
    </location>
</feature>
<dbReference type="SUPFAM" id="SSF57850">
    <property type="entry name" value="RING/U-box"/>
    <property type="match status" value="1"/>
</dbReference>
<name>A0A9Q1C048_HOLLE</name>
<dbReference type="Pfam" id="PF13639">
    <property type="entry name" value="zf-RING_2"/>
    <property type="match status" value="1"/>
</dbReference>
<evidence type="ECO:0000256" key="8">
    <source>
        <dbReference type="ARBA" id="ARBA00038197"/>
    </source>
</evidence>
<feature type="compositionally biased region" description="Polar residues" evidence="10">
    <location>
        <begin position="10"/>
        <end position="26"/>
    </location>
</feature>
<protein>
    <recommendedName>
        <fullName evidence="2">RING-type E3 ubiquitin transferase</fullName>
        <ecNumber evidence="2">2.3.2.27</ecNumber>
    </recommendedName>
</protein>
<comment type="caution">
    <text evidence="12">The sequence shown here is derived from an EMBL/GenBank/DDBJ whole genome shotgun (WGS) entry which is preliminary data.</text>
</comment>
<dbReference type="PROSITE" id="PS50089">
    <property type="entry name" value="ZF_RING_2"/>
    <property type="match status" value="1"/>
</dbReference>
<feature type="compositionally biased region" description="Polar residues" evidence="10">
    <location>
        <begin position="215"/>
        <end position="254"/>
    </location>
</feature>
<dbReference type="GO" id="GO:0008270">
    <property type="term" value="F:zinc ion binding"/>
    <property type="evidence" value="ECO:0007669"/>
    <property type="project" value="UniProtKB-KW"/>
</dbReference>
<keyword evidence="13" id="KW-1185">Reference proteome</keyword>
<organism evidence="12 13">
    <name type="scientific">Holothuria leucospilota</name>
    <name type="common">Black long sea cucumber</name>
    <name type="synonym">Mertensiothuria leucospilota</name>
    <dbReference type="NCBI Taxonomy" id="206669"/>
    <lineage>
        <taxon>Eukaryota</taxon>
        <taxon>Metazoa</taxon>
        <taxon>Echinodermata</taxon>
        <taxon>Eleutherozoa</taxon>
        <taxon>Echinozoa</taxon>
        <taxon>Holothuroidea</taxon>
        <taxon>Aspidochirotacea</taxon>
        <taxon>Aspidochirotida</taxon>
        <taxon>Holothuriidae</taxon>
        <taxon>Holothuria</taxon>
    </lineage>
</organism>
<dbReference type="PANTHER" id="PTHR45931:SF3">
    <property type="entry name" value="RING ZINC FINGER-CONTAINING PROTEIN"/>
    <property type="match status" value="1"/>
</dbReference>
<dbReference type="EC" id="2.3.2.27" evidence="2"/>
<evidence type="ECO:0000256" key="7">
    <source>
        <dbReference type="ARBA" id="ARBA00022833"/>
    </source>
</evidence>
<dbReference type="GO" id="GO:0006511">
    <property type="term" value="P:ubiquitin-dependent protein catabolic process"/>
    <property type="evidence" value="ECO:0007669"/>
    <property type="project" value="TreeGrafter"/>
</dbReference>
<evidence type="ECO:0000256" key="4">
    <source>
        <dbReference type="ARBA" id="ARBA00022723"/>
    </source>
</evidence>
<accession>A0A9Q1C048</accession>
<sequence length="797" mass="88318">MMKPDHRYANHQSQHSVSSTKVSQSPHLKRKQYQKQSVSSNGQPIPFQKGWQRVDHVPKTTHVASNKTHPHPGAIPKQRENHKNAKFEQNTNLKRSEGSSPRQRRIVRRKATSDSLTTVDNHRNIPDSLSDPAGKGDKTSSVTEDSDKSVKASINAGKISRKVFRQHKAKRENEKKETAGNSVDSASHNSCLGETREAECSTKGAEGELEEVHDSTTSPSTQSVDPGLLQTTTGPSLNSDHMPSSCQVRSTGTSPHVSVELGLSIENNRRQDINFMGIRERTGHDSDLSDREDFIQTNQVVHRSTSSSLGEQIPNSSVRSVLRNPPGSLEHSRLLRTHSESGPDTNLNVSIQEESVNSALSHSSSTAPVHHSTSLMSGSFANHASARDPSSSLLRRTYQGTDPSPSSPIRPVQSHPSSRAPVHHSDRQVSDSFVSHASARDTSSSLLRRTYPGIDSSPLSPVNLSQSLPSSRTPVRHSSTLTSDSFENHASARDASSSLLRRNHPGRDSSPTSPRFQSNLLRESHEDTQTPLTRLGGQSSRLLSRERNSQEYISFRDRQIQRDRERVRGSIINPDVIQEDRNSTLFGLPSTSRLSNGNPVDRLPLLTQQPHLSAIQTDEMSLFDAASRVDTPPPSPTRHSPPSRQDRENVANHLAVMACPLFAPLLFELPPAIMLHMLASARRELGDEFVELLIENIVLSLLAQQMHDVGLTSDREGRGERPAPAPKEMIESLKKREVTKTMIDEEPKCAICHVEYELKEMLSQLPCNHYFHHTCISIWLNKTATCPVCRYKLQSDP</sequence>
<dbReference type="SMART" id="SM00184">
    <property type="entry name" value="RING"/>
    <property type="match status" value="1"/>
</dbReference>
<dbReference type="GO" id="GO:0061630">
    <property type="term" value="F:ubiquitin protein ligase activity"/>
    <property type="evidence" value="ECO:0007669"/>
    <property type="project" value="UniProtKB-EC"/>
</dbReference>
<reference evidence="12" key="1">
    <citation type="submission" date="2021-10" db="EMBL/GenBank/DDBJ databases">
        <title>Tropical sea cucumber genome reveals ecological adaptation and Cuvierian tubules defense mechanism.</title>
        <authorList>
            <person name="Chen T."/>
        </authorList>
    </citation>
    <scope>NUCLEOTIDE SEQUENCE</scope>
    <source>
        <strain evidence="12">Nanhai2018</strain>
        <tissue evidence="12">Muscle</tissue>
    </source>
</reference>
<feature type="compositionally biased region" description="Polar residues" evidence="10">
    <location>
        <begin position="34"/>
        <end position="43"/>
    </location>
</feature>
<feature type="compositionally biased region" description="Polar residues" evidence="10">
    <location>
        <begin position="430"/>
        <end position="447"/>
    </location>
</feature>
<evidence type="ECO:0000256" key="5">
    <source>
        <dbReference type="ARBA" id="ARBA00022771"/>
    </source>
</evidence>
<feature type="compositionally biased region" description="Basic residues" evidence="10">
    <location>
        <begin position="159"/>
        <end position="170"/>
    </location>
</feature>
<feature type="compositionally biased region" description="Polar residues" evidence="10">
    <location>
        <begin position="457"/>
        <end position="485"/>
    </location>
</feature>
<feature type="region of interest" description="Disordered" evidence="10">
    <location>
        <begin position="301"/>
        <end position="329"/>
    </location>
</feature>
<evidence type="ECO:0000256" key="3">
    <source>
        <dbReference type="ARBA" id="ARBA00022679"/>
    </source>
</evidence>
<comment type="similarity">
    <text evidence="8">Belongs to the RNF181 family.</text>
</comment>
<evidence type="ECO:0000256" key="10">
    <source>
        <dbReference type="SAM" id="MobiDB-lite"/>
    </source>
</evidence>
<dbReference type="GO" id="GO:0016567">
    <property type="term" value="P:protein ubiquitination"/>
    <property type="evidence" value="ECO:0007669"/>
    <property type="project" value="UniProtKB-ARBA"/>
</dbReference>
<feature type="compositionally biased region" description="Polar residues" evidence="10">
    <location>
        <begin position="529"/>
        <end position="542"/>
    </location>
</feature>
<keyword evidence="5 9" id="KW-0863">Zinc-finger</keyword>
<dbReference type="Proteomes" id="UP001152320">
    <property type="component" value="Chromosome 9"/>
</dbReference>
<feature type="region of interest" description="Disordered" evidence="10">
    <location>
        <begin position="1"/>
        <end position="254"/>
    </location>
</feature>
<dbReference type="OrthoDB" id="21204at2759"/>
<feature type="compositionally biased region" description="Polar residues" evidence="10">
    <location>
        <begin position="509"/>
        <end position="521"/>
    </location>
</feature>
<evidence type="ECO:0000256" key="1">
    <source>
        <dbReference type="ARBA" id="ARBA00000900"/>
    </source>
</evidence>
<keyword evidence="7" id="KW-0862">Zinc</keyword>
<dbReference type="Gene3D" id="3.30.40.10">
    <property type="entry name" value="Zinc/RING finger domain, C3HC4 (zinc finger)"/>
    <property type="match status" value="1"/>
</dbReference>
<dbReference type="InterPro" id="IPR001841">
    <property type="entry name" value="Znf_RING"/>
</dbReference>
<feature type="region of interest" description="Disordered" evidence="10">
    <location>
        <begin position="626"/>
        <end position="646"/>
    </location>
</feature>
<keyword evidence="4" id="KW-0479">Metal-binding</keyword>
<dbReference type="EMBL" id="JAIZAY010000009">
    <property type="protein sequence ID" value="KAJ8036092.1"/>
    <property type="molecule type" value="Genomic_DNA"/>
</dbReference>
<evidence type="ECO:0000313" key="13">
    <source>
        <dbReference type="Proteomes" id="UP001152320"/>
    </source>
</evidence>
<evidence type="ECO:0000256" key="9">
    <source>
        <dbReference type="PROSITE-ProRule" id="PRU00175"/>
    </source>
</evidence>
<evidence type="ECO:0000313" key="12">
    <source>
        <dbReference type="EMBL" id="KAJ8036092.1"/>
    </source>
</evidence>
<evidence type="ECO:0000259" key="11">
    <source>
        <dbReference type="PROSITE" id="PS50089"/>
    </source>
</evidence>
<feature type="compositionally biased region" description="Polar residues" evidence="10">
    <location>
        <begin position="87"/>
        <end position="101"/>
    </location>
</feature>
<proteinExistence type="inferred from homology"/>
<evidence type="ECO:0000256" key="2">
    <source>
        <dbReference type="ARBA" id="ARBA00012483"/>
    </source>
</evidence>
<dbReference type="FunFam" id="3.30.40.10:FF:000127">
    <property type="entry name" value="E3 ubiquitin-protein ligase RNF181"/>
    <property type="match status" value="1"/>
</dbReference>
<dbReference type="InterPro" id="IPR013083">
    <property type="entry name" value="Znf_RING/FYVE/PHD"/>
</dbReference>
<feature type="domain" description="RING-type" evidence="11">
    <location>
        <begin position="749"/>
        <end position="790"/>
    </location>
</feature>
<keyword evidence="6" id="KW-0833">Ubl conjugation pathway</keyword>
<dbReference type="AlphaFoldDB" id="A0A9Q1C048"/>
<feature type="region of interest" description="Disordered" evidence="10">
    <location>
        <begin position="354"/>
        <end position="546"/>
    </location>
</feature>
<dbReference type="PANTHER" id="PTHR45931">
    <property type="entry name" value="SI:CH211-59O9.10"/>
    <property type="match status" value="1"/>
</dbReference>
<feature type="compositionally biased region" description="Polar residues" evidence="10">
    <location>
        <begin position="301"/>
        <end position="319"/>
    </location>
</feature>
<keyword evidence="3" id="KW-0808">Transferase</keyword>
<feature type="compositionally biased region" description="Polar residues" evidence="10">
    <location>
        <begin position="179"/>
        <end position="192"/>
    </location>
</feature>